<keyword evidence="2" id="KW-1133">Transmembrane helix</keyword>
<proteinExistence type="predicted"/>
<evidence type="ECO:0000256" key="2">
    <source>
        <dbReference type="SAM" id="Phobius"/>
    </source>
</evidence>
<reference evidence="3" key="1">
    <citation type="submission" date="2021-02" db="EMBL/GenBank/DDBJ databases">
        <title>Genome-Resolved Metagenomics of a Microbial Community Performing Photosynthetic Biological Nutrient Removal.</title>
        <authorList>
            <person name="Mcdaniel E.A."/>
        </authorList>
    </citation>
    <scope>NUCLEOTIDE SEQUENCE</scope>
    <source>
        <strain evidence="3">UWPOB_OBS1</strain>
    </source>
</reference>
<keyword evidence="2" id="KW-0472">Membrane</keyword>
<evidence type="ECO:0000313" key="4">
    <source>
        <dbReference type="Proteomes" id="UP000664277"/>
    </source>
</evidence>
<protein>
    <submittedName>
        <fullName evidence="3">Uncharacterized protein</fullName>
    </submittedName>
</protein>
<feature type="region of interest" description="Disordered" evidence="1">
    <location>
        <begin position="124"/>
        <end position="157"/>
    </location>
</feature>
<gene>
    <name evidence="3" type="ORF">J0M35_16600</name>
</gene>
<feature type="transmembrane region" description="Helical" evidence="2">
    <location>
        <begin position="44"/>
        <end position="66"/>
    </location>
</feature>
<dbReference type="AlphaFoldDB" id="A0A8J7TMB7"/>
<evidence type="ECO:0000313" key="3">
    <source>
        <dbReference type="EMBL" id="MBN8661990.1"/>
    </source>
</evidence>
<dbReference type="EMBL" id="JAFLCK010000028">
    <property type="protein sequence ID" value="MBN8661990.1"/>
    <property type="molecule type" value="Genomic_DNA"/>
</dbReference>
<dbReference type="Proteomes" id="UP000664277">
    <property type="component" value="Unassembled WGS sequence"/>
</dbReference>
<name>A0A8J7TMB7_9BACT</name>
<keyword evidence="2" id="KW-0812">Transmembrane</keyword>
<comment type="caution">
    <text evidence="3">The sequence shown here is derived from an EMBL/GenBank/DDBJ whole genome shotgun (WGS) entry which is preliminary data.</text>
</comment>
<organism evidence="3 4">
    <name type="scientific">Candidatus Obscuribacter phosphatis</name>
    <dbReference type="NCBI Taxonomy" id="1906157"/>
    <lineage>
        <taxon>Bacteria</taxon>
        <taxon>Bacillati</taxon>
        <taxon>Candidatus Melainabacteria</taxon>
        <taxon>Candidatus Obscuribacterales</taxon>
        <taxon>Candidatus Obscuribacteraceae</taxon>
        <taxon>Candidatus Obscuribacter</taxon>
    </lineage>
</organism>
<accession>A0A8J7TMB7</accession>
<evidence type="ECO:0000256" key="1">
    <source>
        <dbReference type="SAM" id="MobiDB-lite"/>
    </source>
</evidence>
<sequence length="382" mass="40962">MAKAGKGVVACGLFAHSPLSVKLLSVMPRSVKMLSVMPRSVIPLSLMPLSLLAFFSLLSPAAALAFDENDLYKDNSSQASSSTFTLSGGISHSERMEAIPEGERVGTFFSGDFSSVARSNNFAGNNLERKGQSSPNPNLPSAAKQRPSAPVSTPRFSTAPTVDYSMIGVEEARRQAYLKSLPAGSRDQAAADAGKAALTGSALKGSAFTGSALKGSALKNNAKIKVPHWLAGTWERRETNETSRFDLVNKKALKAVGRQAARVVDVFGTTKDKNGQVYMSIPLNAAGSVDRGGFIDYHRVLSYQLVETGKNSCLVKVQARHSVVDKASRRVVQSYQDEELNSYKLVAPGLLRTDSSVKVFDEKGSPILLTKAISNERRIKGF</sequence>